<evidence type="ECO:0000256" key="1">
    <source>
        <dbReference type="SAM" id="MobiDB-lite"/>
    </source>
</evidence>
<evidence type="ECO:0008006" key="4">
    <source>
        <dbReference type="Google" id="ProtNLM"/>
    </source>
</evidence>
<dbReference type="Gene3D" id="3.30.110.190">
    <property type="match status" value="1"/>
</dbReference>
<dbReference type="Pfam" id="PF14337">
    <property type="entry name" value="Abi_alpha"/>
    <property type="match status" value="1"/>
</dbReference>
<sequence>MGNSQDPLERVAGLATGAARYWLRTSIRTQEYLMGWLDDDSDKSADPPDRPTPTAPDAPPADGLGSKMRDLLDRALDNSTSSSQVELFHHILDQLVADEARIISALSDGSSSPLVTVHDWARRAVPGRAVLENASLIGRTANVALPAMVPTYVSHLLSLGLVEIGPEDPDLKDDYEVLLAETAVLDAVKRASRGPLVAKVDKFTLSLSGLGKSLWEATMQQGGT</sequence>
<dbReference type="STRING" id="75922.BST47_20075"/>
<dbReference type="Proteomes" id="UP000192411">
    <property type="component" value="Unassembled WGS sequence"/>
</dbReference>
<name>A0A1X0JLJ8_9MYCO</name>
<evidence type="ECO:0000313" key="2">
    <source>
        <dbReference type="EMBL" id="ORB63445.1"/>
    </source>
</evidence>
<accession>A0A1X0JLJ8</accession>
<proteinExistence type="predicted"/>
<feature type="compositionally biased region" description="Pro residues" evidence="1">
    <location>
        <begin position="50"/>
        <end position="59"/>
    </location>
</feature>
<dbReference type="InterPro" id="IPR025506">
    <property type="entry name" value="Abi_alpha"/>
</dbReference>
<dbReference type="EMBL" id="MVIM01000011">
    <property type="protein sequence ID" value="ORB63445.1"/>
    <property type="molecule type" value="Genomic_DNA"/>
</dbReference>
<protein>
    <recommendedName>
        <fullName evidence="4">DUF4393 domain-containing protein</fullName>
    </recommendedName>
</protein>
<feature type="region of interest" description="Disordered" evidence="1">
    <location>
        <begin position="37"/>
        <end position="67"/>
    </location>
</feature>
<reference evidence="2 3" key="1">
    <citation type="submission" date="2017-02" db="EMBL/GenBank/DDBJ databases">
        <title>The new phylogeny of genus Mycobacterium.</title>
        <authorList>
            <person name="Tortoli E."/>
            <person name="Trovato A."/>
            <person name="Cirillo D.M."/>
        </authorList>
    </citation>
    <scope>NUCLEOTIDE SEQUENCE [LARGE SCALE GENOMIC DNA]</scope>
    <source>
        <strain evidence="2 3">DSM 44338</strain>
    </source>
</reference>
<organism evidence="2 3">
    <name type="scientific">Mycolicibacterium tusciae</name>
    <dbReference type="NCBI Taxonomy" id="75922"/>
    <lineage>
        <taxon>Bacteria</taxon>
        <taxon>Bacillati</taxon>
        <taxon>Actinomycetota</taxon>
        <taxon>Actinomycetes</taxon>
        <taxon>Mycobacteriales</taxon>
        <taxon>Mycobacteriaceae</taxon>
        <taxon>Mycolicibacterium</taxon>
    </lineage>
</organism>
<comment type="caution">
    <text evidence="2">The sequence shown here is derived from an EMBL/GenBank/DDBJ whole genome shotgun (WGS) entry which is preliminary data.</text>
</comment>
<keyword evidence="3" id="KW-1185">Reference proteome</keyword>
<gene>
    <name evidence="2" type="ORF">BST47_20075</name>
</gene>
<dbReference type="RefSeq" id="WP_234809788.1">
    <property type="nucleotide sequence ID" value="NZ_MVIM01000011.1"/>
</dbReference>
<evidence type="ECO:0000313" key="3">
    <source>
        <dbReference type="Proteomes" id="UP000192411"/>
    </source>
</evidence>
<dbReference type="AlphaFoldDB" id="A0A1X0JLJ8"/>